<keyword evidence="3" id="KW-1185">Reference proteome</keyword>
<feature type="transmembrane region" description="Helical" evidence="1">
    <location>
        <begin position="12"/>
        <end position="32"/>
    </location>
</feature>
<feature type="transmembrane region" description="Helical" evidence="1">
    <location>
        <begin position="107"/>
        <end position="125"/>
    </location>
</feature>
<evidence type="ECO:0000256" key="1">
    <source>
        <dbReference type="SAM" id="Phobius"/>
    </source>
</evidence>
<name>A0A2P7QYL8_9SPHN</name>
<proteinExistence type="predicted"/>
<evidence type="ECO:0000313" key="3">
    <source>
        <dbReference type="Proteomes" id="UP000241167"/>
    </source>
</evidence>
<evidence type="ECO:0000313" key="2">
    <source>
        <dbReference type="EMBL" id="PSJ43056.1"/>
    </source>
</evidence>
<gene>
    <name evidence="2" type="ORF">C7I55_01275</name>
</gene>
<comment type="caution">
    <text evidence="2">The sequence shown here is derived from an EMBL/GenBank/DDBJ whole genome shotgun (WGS) entry which is preliminary data.</text>
</comment>
<keyword evidence="1" id="KW-0472">Membrane</keyword>
<accession>A0A2P7QYL8</accession>
<keyword evidence="1" id="KW-1133">Transmembrane helix</keyword>
<organism evidence="2 3">
    <name type="scientific">Allosphingosinicella deserti</name>
    <dbReference type="NCBI Taxonomy" id="2116704"/>
    <lineage>
        <taxon>Bacteria</taxon>
        <taxon>Pseudomonadati</taxon>
        <taxon>Pseudomonadota</taxon>
        <taxon>Alphaproteobacteria</taxon>
        <taxon>Sphingomonadales</taxon>
        <taxon>Sphingomonadaceae</taxon>
        <taxon>Allosphingosinicella</taxon>
    </lineage>
</organism>
<dbReference type="AlphaFoldDB" id="A0A2P7QYL8"/>
<feature type="transmembrane region" description="Helical" evidence="1">
    <location>
        <begin position="83"/>
        <end position="101"/>
    </location>
</feature>
<feature type="transmembrane region" description="Helical" evidence="1">
    <location>
        <begin position="38"/>
        <end position="71"/>
    </location>
</feature>
<dbReference type="EMBL" id="PXYI01000001">
    <property type="protein sequence ID" value="PSJ43056.1"/>
    <property type="molecule type" value="Genomic_DNA"/>
</dbReference>
<dbReference type="Proteomes" id="UP000241167">
    <property type="component" value="Unassembled WGS sequence"/>
</dbReference>
<sequence>MSLRTLGRLLGASLLAAPLGSLLGSMVVFPLFSEPWDMVIAILCAPVGMIVGAPFCLAGAIVIGIPATWPFRRIIFRHPRSSILAYGAIGAVIGAALWVFGGAAEPTFLAVGGLYGAASGGAWIWTLSFMREWLDPAGT</sequence>
<protein>
    <submittedName>
        <fullName evidence="2">Uncharacterized protein</fullName>
    </submittedName>
</protein>
<keyword evidence="1" id="KW-0812">Transmembrane</keyword>
<reference evidence="2 3" key="1">
    <citation type="submission" date="2018-03" db="EMBL/GenBank/DDBJ databases">
        <title>The draft genome of Sphingosinicella sp. GL-C-18.</title>
        <authorList>
            <person name="Liu L."/>
            <person name="Li L."/>
            <person name="Liang L."/>
            <person name="Zhang X."/>
            <person name="Wang T."/>
        </authorList>
    </citation>
    <scope>NUCLEOTIDE SEQUENCE [LARGE SCALE GENOMIC DNA]</scope>
    <source>
        <strain evidence="2 3">GL-C-18</strain>
    </source>
</reference>